<dbReference type="EMBL" id="BARV01025864">
    <property type="protein sequence ID" value="GAI34480.1"/>
    <property type="molecule type" value="Genomic_DNA"/>
</dbReference>
<feature type="transmembrane region" description="Helical" evidence="3">
    <location>
        <begin position="110"/>
        <end position="135"/>
    </location>
</feature>
<comment type="subcellular location">
    <subcellularLocation>
        <location evidence="1">Cell membrane</location>
        <topology evidence="1">Multi-pass membrane protein</topology>
    </subcellularLocation>
</comment>
<keyword evidence="3" id="KW-0812">Transmembrane</keyword>
<organism evidence="5">
    <name type="scientific">marine sediment metagenome</name>
    <dbReference type="NCBI Taxonomy" id="412755"/>
    <lineage>
        <taxon>unclassified sequences</taxon>
        <taxon>metagenomes</taxon>
        <taxon>ecological metagenomes</taxon>
    </lineage>
</organism>
<accession>X1P661</accession>
<gene>
    <name evidence="5" type="ORF">S06H3_41896</name>
</gene>
<dbReference type="GO" id="GO:0005886">
    <property type="term" value="C:plasma membrane"/>
    <property type="evidence" value="ECO:0007669"/>
    <property type="project" value="UniProtKB-SubCell"/>
</dbReference>
<evidence type="ECO:0000313" key="5">
    <source>
        <dbReference type="EMBL" id="GAI34480.1"/>
    </source>
</evidence>
<keyword evidence="3" id="KW-0472">Membrane</keyword>
<feature type="non-terminal residue" evidence="5">
    <location>
        <position position="136"/>
    </location>
</feature>
<evidence type="ECO:0000259" key="4">
    <source>
        <dbReference type="Pfam" id="PF12911"/>
    </source>
</evidence>
<dbReference type="PANTHER" id="PTHR43386:SF1">
    <property type="entry name" value="D,D-DIPEPTIDE TRANSPORT SYSTEM PERMEASE PROTEIN DDPC-RELATED"/>
    <property type="match status" value="1"/>
</dbReference>
<dbReference type="AlphaFoldDB" id="X1P661"/>
<evidence type="ECO:0000256" key="3">
    <source>
        <dbReference type="SAM" id="Phobius"/>
    </source>
</evidence>
<protein>
    <recommendedName>
        <fullName evidence="4">Oligopeptide transport permease C-like N-terminal domain-containing protein</fullName>
    </recommendedName>
</protein>
<reference evidence="5" key="1">
    <citation type="journal article" date="2014" name="Front. Microbiol.">
        <title>High frequency of phylogenetically diverse reductive dehalogenase-homologous genes in deep subseafloor sedimentary metagenomes.</title>
        <authorList>
            <person name="Kawai M."/>
            <person name="Futagami T."/>
            <person name="Toyoda A."/>
            <person name="Takaki Y."/>
            <person name="Nishi S."/>
            <person name="Hori S."/>
            <person name="Arai W."/>
            <person name="Tsubouchi T."/>
            <person name="Morono Y."/>
            <person name="Uchiyama I."/>
            <person name="Ito T."/>
            <person name="Fujiyama A."/>
            <person name="Inagaki F."/>
            <person name="Takami H."/>
        </authorList>
    </citation>
    <scope>NUCLEOTIDE SEQUENCE</scope>
    <source>
        <strain evidence="5">Expedition CK06-06</strain>
    </source>
</reference>
<keyword evidence="3" id="KW-1133">Transmembrane helix</keyword>
<dbReference type="InterPro" id="IPR025966">
    <property type="entry name" value="OppC_N"/>
</dbReference>
<evidence type="ECO:0000256" key="2">
    <source>
        <dbReference type="ARBA" id="ARBA00022448"/>
    </source>
</evidence>
<name>X1P661_9ZZZZ</name>
<sequence length="136" mass="14496">MIRLVKEKPLGTVGAVITLLLLFTGIFADFLAPYGMNETHMVHRLAPSSARFWLGTDNLGRDVLSRVIFGARISVIVGLSASFLATTISVIMGGVSGYIGGKLDLTVQRIVDSVMCMPGLLLVMIALSAIGLGMWT</sequence>
<keyword evidence="2" id="KW-0813">Transport</keyword>
<feature type="domain" description="Oligopeptide transport permease C-like N-terminal" evidence="4">
    <location>
        <begin position="6"/>
        <end position="47"/>
    </location>
</feature>
<dbReference type="Pfam" id="PF12911">
    <property type="entry name" value="OppC_N"/>
    <property type="match status" value="1"/>
</dbReference>
<comment type="caution">
    <text evidence="5">The sequence shown here is derived from an EMBL/GenBank/DDBJ whole genome shotgun (WGS) entry which is preliminary data.</text>
</comment>
<dbReference type="PANTHER" id="PTHR43386">
    <property type="entry name" value="OLIGOPEPTIDE TRANSPORT SYSTEM PERMEASE PROTEIN APPC"/>
    <property type="match status" value="1"/>
</dbReference>
<proteinExistence type="predicted"/>
<evidence type="ECO:0000256" key="1">
    <source>
        <dbReference type="ARBA" id="ARBA00004651"/>
    </source>
</evidence>
<dbReference type="InterPro" id="IPR050366">
    <property type="entry name" value="BP-dependent_transpt_permease"/>
</dbReference>
<feature type="transmembrane region" description="Helical" evidence="3">
    <location>
        <begin position="73"/>
        <end position="98"/>
    </location>
</feature>